<name>A0A0N4UC77_DRAME</name>
<evidence type="ECO:0000313" key="3">
    <source>
        <dbReference type="Proteomes" id="UP000274756"/>
    </source>
</evidence>
<dbReference type="PANTHER" id="PTHR13329">
    <property type="entry name" value="MITOCHONDRIAL RIBOSOMAL PROTEIN S18B"/>
    <property type="match status" value="1"/>
</dbReference>
<reference evidence="4" key="1">
    <citation type="submission" date="2017-02" db="UniProtKB">
        <authorList>
            <consortium name="WormBaseParasite"/>
        </authorList>
    </citation>
    <scope>IDENTIFICATION</scope>
</reference>
<sequence>MVSVGLLWLSCHPKKSRNMAWSNLCRRTIGLPLFPLIYNFSPVSHFHFCSRLLCEMIAEEEKIQEVKGFAFNHVEKKKGLFKPNHTIEEQINYMQSKVYEDAYKGLPVYMWYRRNVKGQLVLQPPPRIICLDKEGKFRTNNPCPICRDEYLFFDFRNPALIEMFLYQGTETPLPLLKTGLCREQYMLLQVELLKAKEHGVEFFFCTIKFCVPFRNYDYCAWYPWWTKEEHKDVSRGNLEGQGVYDIYPDPLIEFPAHKREYNTNWDKWWLRYDKFVQKGK</sequence>
<dbReference type="GO" id="GO:0005739">
    <property type="term" value="C:mitochondrion"/>
    <property type="evidence" value="ECO:0007669"/>
    <property type="project" value="TreeGrafter"/>
</dbReference>
<dbReference type="STRING" id="318479.A0A0N4UC77"/>
<dbReference type="PANTHER" id="PTHR13329:SF2">
    <property type="entry name" value="SMALL RIBOSOMAL SUBUNIT PROTEIN MS40"/>
    <property type="match status" value="1"/>
</dbReference>
<dbReference type="Proteomes" id="UP000038040">
    <property type="component" value="Unplaced"/>
</dbReference>
<proteinExistence type="predicted"/>
<evidence type="ECO:0000313" key="4">
    <source>
        <dbReference type="WBParaSite" id="DME_0000485901-mRNA-1"/>
    </source>
</evidence>
<dbReference type="InterPro" id="IPR040054">
    <property type="entry name" value="MRPS18B"/>
</dbReference>
<keyword evidence="3" id="KW-1185">Reference proteome</keyword>
<dbReference type="InterPro" id="IPR036870">
    <property type="entry name" value="Ribosomal_bS18_sf"/>
</dbReference>
<dbReference type="WBParaSite" id="DME_0000485901-mRNA-1">
    <property type="protein sequence ID" value="DME_0000485901-mRNA-1"/>
    <property type="gene ID" value="DME_0000485901"/>
</dbReference>
<dbReference type="Proteomes" id="UP000274756">
    <property type="component" value="Unassembled WGS sequence"/>
</dbReference>
<reference evidence="1 3" key="2">
    <citation type="submission" date="2018-11" db="EMBL/GenBank/DDBJ databases">
        <authorList>
            <consortium name="Pathogen Informatics"/>
        </authorList>
    </citation>
    <scope>NUCLEOTIDE SEQUENCE [LARGE SCALE GENOMIC DNA]</scope>
</reference>
<dbReference type="EMBL" id="UYYG01000004">
    <property type="protein sequence ID" value="VDN50507.1"/>
    <property type="molecule type" value="Genomic_DNA"/>
</dbReference>
<dbReference type="GO" id="GO:0032543">
    <property type="term" value="P:mitochondrial translation"/>
    <property type="evidence" value="ECO:0007669"/>
    <property type="project" value="InterPro"/>
</dbReference>
<gene>
    <name evidence="1" type="ORF">DME_LOCUS480</name>
</gene>
<dbReference type="SUPFAM" id="SSF46911">
    <property type="entry name" value="Ribosomal protein S18"/>
    <property type="match status" value="1"/>
</dbReference>
<dbReference type="AlphaFoldDB" id="A0A0N4UC77"/>
<dbReference type="OrthoDB" id="21463at2759"/>
<protein>
    <submittedName>
        <fullName evidence="4">28S ribosomal protein S18-2, mitochondrial</fullName>
    </submittedName>
</protein>
<evidence type="ECO:0000313" key="2">
    <source>
        <dbReference type="Proteomes" id="UP000038040"/>
    </source>
</evidence>
<dbReference type="GO" id="GO:0003735">
    <property type="term" value="F:structural constituent of ribosome"/>
    <property type="evidence" value="ECO:0007669"/>
    <property type="project" value="InterPro"/>
</dbReference>
<accession>A0A0N4UC77</accession>
<evidence type="ECO:0000313" key="1">
    <source>
        <dbReference type="EMBL" id="VDN50507.1"/>
    </source>
</evidence>
<organism evidence="2 4">
    <name type="scientific">Dracunculus medinensis</name>
    <name type="common">Guinea worm</name>
    <dbReference type="NCBI Taxonomy" id="318479"/>
    <lineage>
        <taxon>Eukaryota</taxon>
        <taxon>Metazoa</taxon>
        <taxon>Ecdysozoa</taxon>
        <taxon>Nematoda</taxon>
        <taxon>Chromadorea</taxon>
        <taxon>Rhabditida</taxon>
        <taxon>Spirurina</taxon>
        <taxon>Dracunculoidea</taxon>
        <taxon>Dracunculidae</taxon>
        <taxon>Dracunculus</taxon>
    </lineage>
</organism>